<dbReference type="CDD" id="cd04235">
    <property type="entry name" value="AAK_CK"/>
    <property type="match status" value="1"/>
</dbReference>
<organism evidence="6 7">
    <name type="scientific">Microbacterium croceum</name>
    <dbReference type="NCBI Taxonomy" id="2851645"/>
    <lineage>
        <taxon>Bacteria</taxon>
        <taxon>Bacillati</taxon>
        <taxon>Actinomycetota</taxon>
        <taxon>Actinomycetes</taxon>
        <taxon>Micrococcales</taxon>
        <taxon>Microbacteriaceae</taxon>
        <taxon>Microbacterium</taxon>
    </lineage>
</organism>
<gene>
    <name evidence="6" type="ORF">KZC51_11655</name>
</gene>
<comment type="similarity">
    <text evidence="1 4">Belongs to the carbamate kinase family.</text>
</comment>
<reference evidence="6 7" key="1">
    <citation type="submission" date="2021-06" db="EMBL/GenBank/DDBJ databases">
        <title>Genome-based taxonomic framework of Microbacterium strains isolated from marine environment, the description of four new species and reclassification of four preexisting species.</title>
        <authorList>
            <person name="Lee S.D."/>
            <person name="Kim S.-M."/>
            <person name="Byeon Y.-S."/>
            <person name="Yang H.L."/>
            <person name="Kim I.S."/>
        </authorList>
    </citation>
    <scope>NUCLEOTIDE SEQUENCE [LARGE SCALE GENOMIC DNA]</scope>
    <source>
        <strain evidence="6 7">SSW1-49</strain>
    </source>
</reference>
<dbReference type="InterPro" id="IPR036393">
    <property type="entry name" value="AceGlu_kinase-like_sf"/>
</dbReference>
<dbReference type="Gene3D" id="3.40.1160.10">
    <property type="entry name" value="Acetylglutamate kinase-like"/>
    <property type="match status" value="1"/>
</dbReference>
<evidence type="ECO:0000256" key="1">
    <source>
        <dbReference type="ARBA" id="ARBA00011066"/>
    </source>
</evidence>
<evidence type="ECO:0000259" key="5">
    <source>
        <dbReference type="Pfam" id="PF00696"/>
    </source>
</evidence>
<dbReference type="InterPro" id="IPR001048">
    <property type="entry name" value="Asp/Glu/Uridylate_kinase"/>
</dbReference>
<dbReference type="PANTHER" id="PTHR30409">
    <property type="entry name" value="CARBAMATE KINASE"/>
    <property type="match status" value="1"/>
</dbReference>
<dbReference type="PIRSF" id="PIRSF000723">
    <property type="entry name" value="Carbamate_kin"/>
    <property type="match status" value="1"/>
</dbReference>
<dbReference type="PRINTS" id="PR01469">
    <property type="entry name" value="CARBMTKINASE"/>
</dbReference>
<dbReference type="Proteomes" id="UP001300096">
    <property type="component" value="Unassembled WGS sequence"/>
</dbReference>
<dbReference type="Pfam" id="PF00696">
    <property type="entry name" value="AA_kinase"/>
    <property type="match status" value="1"/>
</dbReference>
<keyword evidence="7" id="KW-1185">Reference proteome</keyword>
<dbReference type="PANTHER" id="PTHR30409:SF1">
    <property type="entry name" value="CARBAMATE KINASE-RELATED"/>
    <property type="match status" value="1"/>
</dbReference>
<dbReference type="InterPro" id="IPR003964">
    <property type="entry name" value="Carb_kinase"/>
</dbReference>
<feature type="domain" description="Aspartate/glutamate/uridylate kinase" evidence="5">
    <location>
        <begin position="1"/>
        <end position="279"/>
    </location>
</feature>
<evidence type="ECO:0000256" key="3">
    <source>
        <dbReference type="ARBA" id="ARBA00022777"/>
    </source>
</evidence>
<evidence type="ECO:0000313" key="6">
    <source>
        <dbReference type="EMBL" id="MCK2036789.1"/>
    </source>
</evidence>
<dbReference type="SUPFAM" id="SSF53633">
    <property type="entry name" value="Carbamate kinase-like"/>
    <property type="match status" value="1"/>
</dbReference>
<evidence type="ECO:0000256" key="4">
    <source>
        <dbReference type="PIRNR" id="PIRNR000723"/>
    </source>
</evidence>
<protein>
    <recommendedName>
        <fullName evidence="4">Carbamate kinase</fullName>
    </recommendedName>
</protein>
<keyword evidence="2 4" id="KW-0808">Transferase</keyword>
<comment type="caution">
    <text evidence="6">The sequence shown here is derived from an EMBL/GenBank/DDBJ whole genome shotgun (WGS) entry which is preliminary data.</text>
</comment>
<proteinExistence type="inferred from homology"/>
<dbReference type="EMBL" id="JAHWXN010000001">
    <property type="protein sequence ID" value="MCK2036789.1"/>
    <property type="molecule type" value="Genomic_DNA"/>
</dbReference>
<name>A0ABT0FFE4_9MICO</name>
<evidence type="ECO:0000256" key="2">
    <source>
        <dbReference type="ARBA" id="ARBA00022679"/>
    </source>
</evidence>
<dbReference type="RefSeq" id="WP_247630133.1">
    <property type="nucleotide sequence ID" value="NZ_JAHWXN010000001.1"/>
</dbReference>
<keyword evidence="3 4" id="KW-0418">Kinase</keyword>
<accession>A0ABT0FFE4</accession>
<dbReference type="GO" id="GO:0008804">
    <property type="term" value="F:carbamate kinase activity"/>
    <property type="evidence" value="ECO:0007669"/>
    <property type="project" value="UniProtKB-EC"/>
</dbReference>
<evidence type="ECO:0000313" key="7">
    <source>
        <dbReference type="Proteomes" id="UP001300096"/>
    </source>
</evidence>
<sequence length="305" mass="31601">MRLVIALGGNALLHRGERPDAAIQTARLTLAAPGLARLADEHELVLVHGNGPQVGMLAEESAADAALSAPYPLGALVAETQGLIGSQLSLALRNAGLAGMIATVITHTVIDADDPRGDVPSKFIGPSYDRRRARHLAAEHGWDIAEDGEAWRRVVPSPRPQRILEIDAARTLLKSGMTVVLAGGGGVAVDDHDGLHTIDAVVDKDHAAALIARTLRADRLVILTDVPGVIADYGTPDATVIAASTPAALRQWVFPDGSMGPKVTAVCDFVSSTRCTAAIGALEHAEEVVLGTVGTQVTPDALGPG</sequence>